<organism evidence="2 3">
    <name type="scientific">Candidatus Zambryskibacteria bacterium RIFCSPHIGHO2_01_FULL_46_25</name>
    <dbReference type="NCBI Taxonomy" id="1802738"/>
    <lineage>
        <taxon>Bacteria</taxon>
        <taxon>Candidatus Zambryskiibacteriota</taxon>
    </lineage>
</organism>
<keyword evidence="1" id="KW-1133">Transmembrane helix</keyword>
<name>A0A1G2SZL7_9BACT</name>
<feature type="transmembrane region" description="Helical" evidence="1">
    <location>
        <begin position="77"/>
        <end position="100"/>
    </location>
</feature>
<gene>
    <name evidence="2" type="ORF">A2838_00110</name>
</gene>
<reference evidence="2 3" key="1">
    <citation type="journal article" date="2016" name="Nat. Commun.">
        <title>Thousands of microbial genomes shed light on interconnected biogeochemical processes in an aquifer system.</title>
        <authorList>
            <person name="Anantharaman K."/>
            <person name="Brown C.T."/>
            <person name="Hug L.A."/>
            <person name="Sharon I."/>
            <person name="Castelle C.J."/>
            <person name="Probst A.J."/>
            <person name="Thomas B.C."/>
            <person name="Singh A."/>
            <person name="Wilkins M.J."/>
            <person name="Karaoz U."/>
            <person name="Brodie E.L."/>
            <person name="Williams K.H."/>
            <person name="Hubbard S.S."/>
            <person name="Banfield J.F."/>
        </authorList>
    </citation>
    <scope>NUCLEOTIDE SEQUENCE [LARGE SCALE GENOMIC DNA]</scope>
</reference>
<protein>
    <submittedName>
        <fullName evidence="2">Uncharacterized protein</fullName>
    </submittedName>
</protein>
<keyword evidence="1" id="KW-0812">Transmembrane</keyword>
<evidence type="ECO:0000256" key="1">
    <source>
        <dbReference type="SAM" id="Phobius"/>
    </source>
</evidence>
<evidence type="ECO:0000313" key="3">
    <source>
        <dbReference type="Proteomes" id="UP000178107"/>
    </source>
</evidence>
<comment type="caution">
    <text evidence="2">The sequence shown here is derived from an EMBL/GenBank/DDBJ whole genome shotgun (WGS) entry which is preliminary data.</text>
</comment>
<feature type="transmembrane region" description="Helical" evidence="1">
    <location>
        <begin position="44"/>
        <end position="65"/>
    </location>
</feature>
<evidence type="ECO:0000313" key="2">
    <source>
        <dbReference type="EMBL" id="OHA90029.1"/>
    </source>
</evidence>
<dbReference type="Proteomes" id="UP000178107">
    <property type="component" value="Unassembled WGS sequence"/>
</dbReference>
<feature type="transmembrane region" description="Helical" evidence="1">
    <location>
        <begin position="7"/>
        <end position="24"/>
    </location>
</feature>
<dbReference type="AlphaFoldDB" id="A0A1G2SZL7"/>
<sequence>MKIIEEHRLALTVFVVYVIGFFSWNHYLGRFGFFEYELIQTRFFSAGFMSVTILSLIVLVVWRLLKTVNYEKRLWKIFLNLPILYQISILIFILCTWTLYFSTSVFPLLPQHWGGARPQIVSIIASSSTIDYLRVMNILPVNAGAGKNPIESEKICLLYQNKEFLLLGHSNVEINQEATLATTSPNRVLILKREQIEALSVLPLVNTIWARQLGCSLIELYK</sequence>
<proteinExistence type="predicted"/>
<accession>A0A1G2SZL7</accession>
<dbReference type="EMBL" id="MHVH01000006">
    <property type="protein sequence ID" value="OHA90029.1"/>
    <property type="molecule type" value="Genomic_DNA"/>
</dbReference>
<keyword evidence="1" id="KW-0472">Membrane</keyword>